<gene>
    <name evidence="1" type="ORF">PDM28_00365</name>
</gene>
<dbReference type="EMBL" id="CP115543">
    <property type="protein sequence ID" value="WNH48824.1"/>
    <property type="molecule type" value="Genomic_DNA"/>
</dbReference>
<organism evidence="1 2">
    <name type="scientific">Stenotrophomonas aracearum</name>
    <dbReference type="NCBI Taxonomy" id="3003272"/>
    <lineage>
        <taxon>Bacteria</taxon>
        <taxon>Pseudomonadati</taxon>
        <taxon>Pseudomonadota</taxon>
        <taxon>Gammaproteobacteria</taxon>
        <taxon>Lysobacterales</taxon>
        <taxon>Lysobacteraceae</taxon>
        <taxon>Stenotrophomonas</taxon>
    </lineage>
</organism>
<reference evidence="1 2" key="1">
    <citation type="submission" date="2022-12" db="EMBL/GenBank/DDBJ databases">
        <title>Two new species, Stenotrophomonas aracearum and Stenotrophomonas oahuensis, isolated from Anthurium (Araceae family) in Hawaii.</title>
        <authorList>
            <person name="Chunag S.C."/>
            <person name="Dobhal S."/>
            <person name="Alvarez A."/>
            <person name="Arif M."/>
        </authorList>
    </citation>
    <scope>NUCLEOTIDE SEQUENCE [LARGE SCALE GENOMIC DNA]</scope>
    <source>
        <strain evidence="1 2">A5588</strain>
    </source>
</reference>
<protein>
    <submittedName>
        <fullName evidence="1">Uncharacterized protein</fullName>
    </submittedName>
</protein>
<dbReference type="Proteomes" id="UP001305421">
    <property type="component" value="Chromosome"/>
</dbReference>
<evidence type="ECO:0000313" key="1">
    <source>
        <dbReference type="EMBL" id="WNH48824.1"/>
    </source>
</evidence>
<evidence type="ECO:0000313" key="2">
    <source>
        <dbReference type="Proteomes" id="UP001305421"/>
    </source>
</evidence>
<proteinExistence type="predicted"/>
<accession>A0ABY9YES3</accession>
<keyword evidence="2" id="KW-1185">Reference proteome</keyword>
<dbReference type="RefSeq" id="WP_146033493.1">
    <property type="nucleotide sequence ID" value="NZ_CP115543.1"/>
</dbReference>
<name>A0ABY9YES3_9GAMM</name>
<sequence>MIYVEYDAAHPMDQQLSIAQISVDSAFADVSHALAKAEEVSSAKYPAFWRQARRIGLRQSPLAVFAVRYLISETLPMYEISWNPSFEPEEGLDYSDEWIEEVVRVELPEDLDFIHIARMGNGQFQPVERIRKK</sequence>